<dbReference type="EMBL" id="JBICBT010000658">
    <property type="protein sequence ID" value="KAL3106285.1"/>
    <property type="molecule type" value="Genomic_DNA"/>
</dbReference>
<proteinExistence type="predicted"/>
<name>A0ABD2KUL2_9BILA</name>
<organism evidence="1 2">
    <name type="scientific">Heterodera trifolii</name>
    <dbReference type="NCBI Taxonomy" id="157864"/>
    <lineage>
        <taxon>Eukaryota</taxon>
        <taxon>Metazoa</taxon>
        <taxon>Ecdysozoa</taxon>
        <taxon>Nematoda</taxon>
        <taxon>Chromadorea</taxon>
        <taxon>Rhabditida</taxon>
        <taxon>Tylenchina</taxon>
        <taxon>Tylenchomorpha</taxon>
        <taxon>Tylenchoidea</taxon>
        <taxon>Heteroderidae</taxon>
        <taxon>Heteroderinae</taxon>
        <taxon>Heterodera</taxon>
    </lineage>
</organism>
<gene>
    <name evidence="1" type="ORF">niasHT_013828</name>
</gene>
<comment type="caution">
    <text evidence="1">The sequence shown here is derived from an EMBL/GenBank/DDBJ whole genome shotgun (WGS) entry which is preliminary data.</text>
</comment>
<dbReference type="Proteomes" id="UP001620626">
    <property type="component" value="Unassembled WGS sequence"/>
</dbReference>
<evidence type="ECO:0000313" key="2">
    <source>
        <dbReference type="Proteomes" id="UP001620626"/>
    </source>
</evidence>
<sequence length="292" mass="32858">MSQQNCSYDTVAVQMEVEERLPRFILDEIFMSKENDDDWSTDKLKARLWAILKRKEQIQTLHPKLFSTNPNFSSILAPASLIPPFQYHSSPPPIMTHRTAHSPIPDNPSAITAPINQTNTAITTAHLATLPILLKCVKPTSYLPFSPELLSNVELVHKFRSTCPIILLGADFYYEVEPTPIQRLPLGYHLIHTLLGPIVAGGPNRNKFSPPDQLVNFSVQNPEQSPTPSDFFTLEEGIQLLSLIDQAFDACKYLISQGLWHESLAYAKMSPQCDFVEIFMRYANHLATEAIG</sequence>
<accession>A0ABD2KUL2</accession>
<protein>
    <submittedName>
        <fullName evidence="1">Uncharacterized protein</fullName>
    </submittedName>
</protein>
<reference evidence="1 2" key="1">
    <citation type="submission" date="2024-10" db="EMBL/GenBank/DDBJ databases">
        <authorList>
            <person name="Kim D."/>
        </authorList>
    </citation>
    <scope>NUCLEOTIDE SEQUENCE [LARGE SCALE GENOMIC DNA]</scope>
    <source>
        <strain evidence="1">BH-2024</strain>
    </source>
</reference>
<dbReference type="AlphaFoldDB" id="A0ABD2KUL2"/>
<evidence type="ECO:0000313" key="1">
    <source>
        <dbReference type="EMBL" id="KAL3106285.1"/>
    </source>
</evidence>
<keyword evidence="2" id="KW-1185">Reference proteome</keyword>